<comment type="similarity">
    <text evidence="3">Belongs to the pex2/pex10/pex12 family.</text>
</comment>
<sequence length="349" mass="40692">MAEDTREAGAFPALRISQLDASELDHEVHSIFKTQLLKAFRYFSPGLLTKIEPEINAALRLLVWKFSLDAVEATIGQQMLGLRYKDDTGSSRCVRWISRKQRIWYAVLTVGGPWLKERSHDLSKMTQNIRHIDKFWKLLDWLSDLWKIATLANFLIFLQKGRYQKLIERILGIQAVFPRMQEARQVSFDYMSRELLWHGFAEFLFFMLPLINFRKIKNAALRLLLRPSSPGEPCGQPRCPADYKECVICGHWPNNPHQLGCRHVFCYYCIQVCIYIVYVDTNNPHQIGCRHVFCYYCIQVCIYIVYVDTNNPHQLGCRHVFCYYCIQSNVMADQSYSCPVCDGLPVLLI</sequence>
<keyword evidence="9" id="KW-0833">Ubl conjugation pathway</keyword>
<name>A0A1S3HQ48_LINAN</name>
<dbReference type="GeneID" id="106156452"/>
<dbReference type="GO" id="GO:0061630">
    <property type="term" value="F:ubiquitin protein ligase activity"/>
    <property type="evidence" value="ECO:0007669"/>
    <property type="project" value="UniProtKB-EC"/>
</dbReference>
<evidence type="ECO:0000313" key="20">
    <source>
        <dbReference type="Proteomes" id="UP000085678"/>
    </source>
</evidence>
<protein>
    <recommendedName>
        <fullName evidence="17">RING-type E3 ubiquitin transferase (cysteine targeting)</fullName>
        <ecNumber evidence="17">2.3.2.36</ecNumber>
    </recommendedName>
    <alternativeName>
        <fullName evidence="15">Peroxin-2</fullName>
    </alternativeName>
</protein>
<evidence type="ECO:0000256" key="10">
    <source>
        <dbReference type="ARBA" id="ARBA00022833"/>
    </source>
</evidence>
<evidence type="ECO:0000256" key="13">
    <source>
        <dbReference type="ARBA" id="ARBA00023136"/>
    </source>
</evidence>
<dbReference type="Proteomes" id="UP000085678">
    <property type="component" value="Unplaced"/>
</dbReference>
<comment type="subcellular location">
    <subcellularLocation>
        <location evidence="1">Peroxisome membrane</location>
        <topology evidence="1">Multi-pass membrane protein</topology>
    </subcellularLocation>
</comment>
<evidence type="ECO:0000256" key="7">
    <source>
        <dbReference type="ARBA" id="ARBA00022723"/>
    </source>
</evidence>
<dbReference type="STRING" id="7574.A0A1S3HQ48"/>
<dbReference type="InterPro" id="IPR006845">
    <property type="entry name" value="Pex_N"/>
</dbReference>
<evidence type="ECO:0000256" key="17">
    <source>
        <dbReference type="ARBA" id="ARBA00034523"/>
    </source>
</evidence>
<dbReference type="RefSeq" id="XP_013387164.1">
    <property type="nucleotide sequence ID" value="XM_013531710.2"/>
</dbReference>
<reference evidence="21" key="1">
    <citation type="submission" date="2025-08" db="UniProtKB">
        <authorList>
            <consortium name="RefSeq"/>
        </authorList>
    </citation>
    <scope>IDENTIFICATION</scope>
    <source>
        <tissue evidence="21">Gonads</tissue>
    </source>
</reference>
<dbReference type="InterPro" id="IPR001841">
    <property type="entry name" value="Znf_RING"/>
</dbReference>
<evidence type="ECO:0000256" key="3">
    <source>
        <dbReference type="ARBA" id="ARBA00008704"/>
    </source>
</evidence>
<evidence type="ECO:0000256" key="16">
    <source>
        <dbReference type="ARBA" id="ARBA00034438"/>
    </source>
</evidence>
<comment type="catalytic activity">
    <reaction evidence="16">
        <text>[E2 ubiquitin-conjugating enzyme]-S-ubiquitinyl-L-cysteine + [acceptor protein]-L-cysteine = [E2 ubiquitin-conjugating enzyme]-L-cysteine + [acceptor protein]-S-ubiquitinyl-L-cysteine.</text>
        <dbReference type="EC" id="2.3.2.36"/>
    </reaction>
</comment>
<dbReference type="InterPro" id="IPR013083">
    <property type="entry name" value="Znf_RING/FYVE/PHD"/>
</dbReference>
<evidence type="ECO:0000256" key="12">
    <source>
        <dbReference type="ARBA" id="ARBA00022989"/>
    </source>
</evidence>
<dbReference type="GO" id="GO:0008270">
    <property type="term" value="F:zinc ion binding"/>
    <property type="evidence" value="ECO:0007669"/>
    <property type="project" value="UniProtKB-KW"/>
</dbReference>
<keyword evidence="5" id="KW-0808">Transferase</keyword>
<evidence type="ECO:0000256" key="9">
    <source>
        <dbReference type="ARBA" id="ARBA00022786"/>
    </source>
</evidence>
<dbReference type="AlphaFoldDB" id="A0A1S3HQ48"/>
<dbReference type="EC" id="2.3.2.36" evidence="17"/>
<dbReference type="FunCoup" id="A0A1S3HQ48">
    <property type="interactions" value="1347"/>
</dbReference>
<dbReference type="PROSITE" id="PS00518">
    <property type="entry name" value="ZF_RING_1"/>
    <property type="match status" value="2"/>
</dbReference>
<dbReference type="KEGG" id="lak:106156452"/>
<keyword evidence="7" id="KW-0479">Metal-binding</keyword>
<dbReference type="InterPro" id="IPR025654">
    <property type="entry name" value="PEX2/10"/>
</dbReference>
<organism evidence="20 21">
    <name type="scientific">Lingula anatina</name>
    <name type="common">Brachiopod</name>
    <name type="synonym">Lingula unguis</name>
    <dbReference type="NCBI Taxonomy" id="7574"/>
    <lineage>
        <taxon>Eukaryota</taxon>
        <taxon>Metazoa</taxon>
        <taxon>Spiralia</taxon>
        <taxon>Lophotrochozoa</taxon>
        <taxon>Brachiopoda</taxon>
        <taxon>Linguliformea</taxon>
        <taxon>Lingulata</taxon>
        <taxon>Lingulida</taxon>
        <taxon>Linguloidea</taxon>
        <taxon>Lingulidae</taxon>
        <taxon>Lingula</taxon>
    </lineage>
</organism>
<dbReference type="Pfam" id="PF00097">
    <property type="entry name" value="zf-C3HC4"/>
    <property type="match status" value="1"/>
</dbReference>
<dbReference type="PANTHER" id="PTHR48178:SF1">
    <property type="entry name" value="PEROXISOME BIOGENESIS FACTOR 2"/>
    <property type="match status" value="1"/>
</dbReference>
<proteinExistence type="inferred from homology"/>
<dbReference type="SMART" id="SM00184">
    <property type="entry name" value="RING"/>
    <property type="match status" value="2"/>
</dbReference>
<keyword evidence="11" id="KW-0653">Protein transport</keyword>
<dbReference type="GO" id="GO:0005778">
    <property type="term" value="C:peroxisomal membrane"/>
    <property type="evidence" value="ECO:0007669"/>
    <property type="project" value="UniProtKB-SubCell"/>
</dbReference>
<evidence type="ECO:0000256" key="5">
    <source>
        <dbReference type="ARBA" id="ARBA00022679"/>
    </source>
</evidence>
<accession>A0A1S3HQ48</accession>
<comment type="pathway">
    <text evidence="2">Protein modification; protein ubiquitination.</text>
</comment>
<keyword evidence="13" id="KW-0472">Membrane</keyword>
<dbReference type="InParanoid" id="A0A1S3HQ48"/>
<keyword evidence="10" id="KW-0862">Zinc</keyword>
<evidence type="ECO:0000256" key="1">
    <source>
        <dbReference type="ARBA" id="ARBA00004585"/>
    </source>
</evidence>
<evidence type="ECO:0000256" key="18">
    <source>
        <dbReference type="PROSITE-ProRule" id="PRU00175"/>
    </source>
</evidence>
<feature type="domain" description="RING-type" evidence="19">
    <location>
        <begin position="294"/>
        <end position="342"/>
    </location>
</feature>
<evidence type="ECO:0000256" key="8">
    <source>
        <dbReference type="ARBA" id="ARBA00022771"/>
    </source>
</evidence>
<keyword evidence="4" id="KW-0813">Transport</keyword>
<evidence type="ECO:0000256" key="4">
    <source>
        <dbReference type="ARBA" id="ARBA00022448"/>
    </source>
</evidence>
<dbReference type="GO" id="GO:0016558">
    <property type="term" value="P:protein import into peroxisome matrix"/>
    <property type="evidence" value="ECO:0007669"/>
    <property type="project" value="InterPro"/>
</dbReference>
<dbReference type="OrthoDB" id="1701437at2759"/>
<keyword evidence="12" id="KW-1133">Transmembrane helix</keyword>
<evidence type="ECO:0000256" key="11">
    <source>
        <dbReference type="ARBA" id="ARBA00022927"/>
    </source>
</evidence>
<dbReference type="PANTHER" id="PTHR48178">
    <property type="entry name" value="PEROXISOME BIOGENESIS FACTOR 2"/>
    <property type="match status" value="1"/>
</dbReference>
<evidence type="ECO:0000256" key="15">
    <source>
        <dbReference type="ARBA" id="ARBA00032511"/>
    </source>
</evidence>
<keyword evidence="8 18" id="KW-0863">Zinc-finger</keyword>
<keyword evidence="14" id="KW-0576">Peroxisome</keyword>
<keyword evidence="6" id="KW-0812">Transmembrane</keyword>
<dbReference type="PROSITE" id="PS50089">
    <property type="entry name" value="ZF_RING_2"/>
    <property type="match status" value="1"/>
</dbReference>
<dbReference type="Pfam" id="PF04757">
    <property type="entry name" value="Pex2_Pex12"/>
    <property type="match status" value="1"/>
</dbReference>
<evidence type="ECO:0000313" key="21">
    <source>
        <dbReference type="RefSeq" id="XP_013387164.1"/>
    </source>
</evidence>
<evidence type="ECO:0000256" key="14">
    <source>
        <dbReference type="ARBA" id="ARBA00023140"/>
    </source>
</evidence>
<dbReference type="InterPro" id="IPR018957">
    <property type="entry name" value="Znf_C3HC4_RING-type"/>
</dbReference>
<dbReference type="InterPro" id="IPR017907">
    <property type="entry name" value="Znf_RING_CS"/>
</dbReference>
<gene>
    <name evidence="21" type="primary">LOC106156452</name>
</gene>
<evidence type="ECO:0000256" key="6">
    <source>
        <dbReference type="ARBA" id="ARBA00022692"/>
    </source>
</evidence>
<dbReference type="Gene3D" id="3.30.40.10">
    <property type="entry name" value="Zinc/RING finger domain, C3HC4 (zinc finger)"/>
    <property type="match status" value="1"/>
</dbReference>
<evidence type="ECO:0000256" key="2">
    <source>
        <dbReference type="ARBA" id="ARBA00004906"/>
    </source>
</evidence>
<dbReference type="SUPFAM" id="SSF57850">
    <property type="entry name" value="RING/U-box"/>
    <property type="match status" value="2"/>
</dbReference>
<evidence type="ECO:0000259" key="19">
    <source>
        <dbReference type="PROSITE" id="PS50089"/>
    </source>
</evidence>
<keyword evidence="20" id="KW-1185">Reference proteome</keyword>